<dbReference type="RefSeq" id="WP_069436422.1">
    <property type="nucleotide sequence ID" value="NZ_LPWG01000005.1"/>
</dbReference>
<feature type="transmembrane region" description="Helical" evidence="1">
    <location>
        <begin position="58"/>
        <end position="77"/>
    </location>
</feature>
<keyword evidence="3" id="KW-1185">Reference proteome</keyword>
<evidence type="ECO:0000313" key="3">
    <source>
        <dbReference type="Proteomes" id="UP000094501"/>
    </source>
</evidence>
<dbReference type="OrthoDB" id="8251896at2"/>
<gene>
    <name evidence="2" type="ORF">AUC68_14750</name>
</gene>
<accession>A0A1E3W3X8</accession>
<protein>
    <submittedName>
        <fullName evidence="2">Uncharacterized protein</fullName>
    </submittedName>
</protein>
<feature type="transmembrane region" description="Helical" evidence="1">
    <location>
        <begin position="134"/>
        <end position="153"/>
    </location>
</feature>
<organism evidence="2 3">
    <name type="scientific">Methyloceanibacter methanicus</name>
    <dbReference type="NCBI Taxonomy" id="1774968"/>
    <lineage>
        <taxon>Bacteria</taxon>
        <taxon>Pseudomonadati</taxon>
        <taxon>Pseudomonadota</taxon>
        <taxon>Alphaproteobacteria</taxon>
        <taxon>Hyphomicrobiales</taxon>
        <taxon>Hyphomicrobiaceae</taxon>
        <taxon>Methyloceanibacter</taxon>
    </lineage>
</organism>
<keyword evidence="1" id="KW-1133">Transmembrane helix</keyword>
<reference evidence="2 3" key="1">
    <citation type="journal article" date="2016" name="Environ. Microbiol.">
        <title>New Methyloceanibacter diversity from North Sea sediments includes methanotroph containing solely the soluble methane monooxygenase.</title>
        <authorList>
            <person name="Vekeman B."/>
            <person name="Kerckhof F.M."/>
            <person name="Cremers G."/>
            <person name="de Vos P."/>
            <person name="Vandamme P."/>
            <person name="Boon N."/>
            <person name="Op den Camp H.J."/>
            <person name="Heylen K."/>
        </authorList>
    </citation>
    <scope>NUCLEOTIDE SEQUENCE [LARGE SCALE GENOMIC DNA]</scope>
    <source>
        <strain evidence="2 3">R-67174</strain>
    </source>
</reference>
<evidence type="ECO:0000256" key="1">
    <source>
        <dbReference type="SAM" id="Phobius"/>
    </source>
</evidence>
<feature type="transmembrane region" description="Helical" evidence="1">
    <location>
        <begin position="20"/>
        <end position="46"/>
    </location>
</feature>
<name>A0A1E3W3X8_9HYPH</name>
<dbReference type="EMBL" id="LPWG01000005">
    <property type="protein sequence ID" value="ODS00518.1"/>
    <property type="molecule type" value="Genomic_DNA"/>
</dbReference>
<sequence>MLPSAKSTTVALKALLRRAVGSSIFVGGGVSLVLIFAASVSGFVMFALAARQMEPHSFGSLVVIFNAMGFLGVAVVFGQESLISRSWGEYCETNRPALARGALAFGMTIATVGGAVGALLCLCLWLQFGTYESAWIPVAASLFLLAEALVTFFSRFALVAGNVVVAVLPRDIPCGSRSLPSYCAGATSACI</sequence>
<keyword evidence="1" id="KW-0812">Transmembrane</keyword>
<dbReference type="AlphaFoldDB" id="A0A1E3W3X8"/>
<keyword evidence="1" id="KW-0472">Membrane</keyword>
<comment type="caution">
    <text evidence="2">The sequence shown here is derived from an EMBL/GenBank/DDBJ whole genome shotgun (WGS) entry which is preliminary data.</text>
</comment>
<evidence type="ECO:0000313" key="2">
    <source>
        <dbReference type="EMBL" id="ODS00518.1"/>
    </source>
</evidence>
<dbReference type="Proteomes" id="UP000094501">
    <property type="component" value="Unassembled WGS sequence"/>
</dbReference>
<proteinExistence type="predicted"/>
<feature type="transmembrane region" description="Helical" evidence="1">
    <location>
        <begin position="98"/>
        <end position="128"/>
    </location>
</feature>
<dbReference type="STRING" id="1774968.AUC68_14750"/>